<dbReference type="EMBL" id="JBAWTH010000188">
    <property type="protein sequence ID" value="KAL2273398.1"/>
    <property type="molecule type" value="Genomic_DNA"/>
</dbReference>
<dbReference type="Pfam" id="PF20174">
    <property type="entry name" value="DUF6540"/>
    <property type="match status" value="1"/>
</dbReference>
<sequence length="247" mass="27512">MTDSSRSRRPSGTGSDLSVDSQDPTVSLKRVGLSKEFAITKSGTSYVRTINPDGTKTAWKKVEAPPDNTQPDSRTKQLYLVRHNQAEGEPFHWSLETADVEGGDLEGNVYQVSGDAEFMDYRPNQDGVPVPTLSNPDIRDVSHPIELATHPHAPCVSSTMLYCLDYTLADPAVRQYFVLVPKLTPELEDIVKKVAAAEPPPQAKSRKEVKENCQYWAIRVMKKLVDLGMMDTQKVVDCQNLLEPLRK</sequence>
<evidence type="ECO:0000256" key="1">
    <source>
        <dbReference type="SAM" id="MobiDB-lite"/>
    </source>
</evidence>
<name>A0ABR4DSN2_9PEZI</name>
<evidence type="ECO:0000313" key="2">
    <source>
        <dbReference type="EMBL" id="KAL2273398.1"/>
    </source>
</evidence>
<evidence type="ECO:0000313" key="3">
    <source>
        <dbReference type="Proteomes" id="UP001600888"/>
    </source>
</evidence>
<accession>A0ABR4DSN2</accession>
<proteinExistence type="predicted"/>
<dbReference type="InterPro" id="IPR046670">
    <property type="entry name" value="DUF6540"/>
</dbReference>
<protein>
    <submittedName>
        <fullName evidence="2">Uncharacterized protein</fullName>
    </submittedName>
</protein>
<comment type="caution">
    <text evidence="2">The sequence shown here is derived from an EMBL/GenBank/DDBJ whole genome shotgun (WGS) entry which is preliminary data.</text>
</comment>
<reference evidence="2 3" key="1">
    <citation type="submission" date="2024-03" db="EMBL/GenBank/DDBJ databases">
        <title>A high-quality draft genome sequence of Diaporthe vaccinii, a causative agent of upright dieback and viscid rot disease in cranberry plants.</title>
        <authorList>
            <person name="Sarrasin M."/>
            <person name="Lang B.F."/>
            <person name="Burger G."/>
        </authorList>
    </citation>
    <scope>NUCLEOTIDE SEQUENCE [LARGE SCALE GENOMIC DNA]</scope>
    <source>
        <strain evidence="2 3">IS7</strain>
    </source>
</reference>
<keyword evidence="3" id="KW-1185">Reference proteome</keyword>
<organism evidence="2 3">
    <name type="scientific">Diaporthe vaccinii</name>
    <dbReference type="NCBI Taxonomy" id="105482"/>
    <lineage>
        <taxon>Eukaryota</taxon>
        <taxon>Fungi</taxon>
        <taxon>Dikarya</taxon>
        <taxon>Ascomycota</taxon>
        <taxon>Pezizomycotina</taxon>
        <taxon>Sordariomycetes</taxon>
        <taxon>Sordariomycetidae</taxon>
        <taxon>Diaporthales</taxon>
        <taxon>Diaporthaceae</taxon>
        <taxon>Diaporthe</taxon>
        <taxon>Diaporthe eres species complex</taxon>
    </lineage>
</organism>
<dbReference type="Proteomes" id="UP001600888">
    <property type="component" value="Unassembled WGS sequence"/>
</dbReference>
<feature type="region of interest" description="Disordered" evidence="1">
    <location>
        <begin position="1"/>
        <end position="25"/>
    </location>
</feature>
<feature type="compositionally biased region" description="Low complexity" evidence="1">
    <location>
        <begin position="1"/>
        <end position="16"/>
    </location>
</feature>
<gene>
    <name evidence="2" type="ORF">FJTKL_04569</name>
</gene>